<evidence type="ECO:0000256" key="3">
    <source>
        <dbReference type="ARBA" id="ARBA00010261"/>
    </source>
</evidence>
<evidence type="ECO:0000256" key="8">
    <source>
        <dbReference type="ARBA" id="ARBA00022982"/>
    </source>
</evidence>
<dbReference type="Proteomes" id="UP000005203">
    <property type="component" value="Linkage group LG5"/>
</dbReference>
<dbReference type="KEGG" id="ame:413014"/>
<keyword evidence="7" id="KW-0999">Mitochondrion inner membrane</keyword>
<name>A0A7M7R6E2_APIME</name>
<accession>A0A7M7R6E2</accession>
<evidence type="ECO:0000256" key="4">
    <source>
        <dbReference type="ARBA" id="ARBA00011533"/>
    </source>
</evidence>
<dbReference type="InterPro" id="IPR006806">
    <property type="entry name" value="NDUFA5"/>
</dbReference>
<comment type="subunit">
    <text evidence="4">Complex I is composed of 45 different subunits.</text>
</comment>
<evidence type="ECO:0000256" key="6">
    <source>
        <dbReference type="ARBA" id="ARBA00022660"/>
    </source>
</evidence>
<evidence type="ECO:0000256" key="10">
    <source>
        <dbReference type="ARBA" id="ARBA00023136"/>
    </source>
</evidence>
<comment type="similarity">
    <text evidence="3">Belongs to the complex I NDUFA5 subunit family.</text>
</comment>
<dbReference type="AlphaFoldDB" id="A0A7M7R6E2"/>
<keyword evidence="9" id="KW-0496">Mitochondrion</keyword>
<dbReference type="PANTHER" id="PTHR12653">
    <property type="entry name" value="NADH-UBIQUINONE OXIDOREDUCTASE 13 KD-B SUBUNIT"/>
    <property type="match status" value="1"/>
</dbReference>
<dbReference type="GO" id="GO:0005743">
    <property type="term" value="C:mitochondrial inner membrane"/>
    <property type="evidence" value="ECO:0007669"/>
    <property type="project" value="UniProtKB-SubCell"/>
</dbReference>
<evidence type="ECO:0000313" key="12">
    <source>
        <dbReference type="Proteomes" id="UP000005203"/>
    </source>
</evidence>
<dbReference type="EnsemblMetazoa" id="XM_396465">
    <property type="protein sequence ID" value="XP_396465"/>
    <property type="gene ID" value="LOC413014"/>
</dbReference>
<comment type="function">
    <text evidence="1">Accessory subunit of the mitochondrial membrane respiratory chain NADH dehydrogenase (Complex I), that is believed not to be involved in catalysis. Complex I functions in the transfer of electrons from NADH to the respiratory chain. The immediate electron acceptor for the enzyme is believed to be ubiquinone.</text>
</comment>
<keyword evidence="8" id="KW-0249">Electron transport</keyword>
<evidence type="ECO:0000313" key="11">
    <source>
        <dbReference type="EnsemblMetazoa" id="XP_396465"/>
    </source>
</evidence>
<dbReference type="CTD" id="39214"/>
<organism evidence="11">
    <name type="scientific">Apis mellifera</name>
    <name type="common">Honeybee</name>
    <dbReference type="NCBI Taxonomy" id="7460"/>
    <lineage>
        <taxon>Eukaryota</taxon>
        <taxon>Metazoa</taxon>
        <taxon>Ecdysozoa</taxon>
        <taxon>Arthropoda</taxon>
        <taxon>Hexapoda</taxon>
        <taxon>Insecta</taxon>
        <taxon>Pterygota</taxon>
        <taxon>Neoptera</taxon>
        <taxon>Endopterygota</taxon>
        <taxon>Hymenoptera</taxon>
        <taxon>Apocrita</taxon>
        <taxon>Aculeata</taxon>
        <taxon>Apoidea</taxon>
        <taxon>Anthophila</taxon>
        <taxon>Apidae</taxon>
        <taxon>Apis</taxon>
    </lineage>
</organism>
<reference evidence="13" key="2">
    <citation type="submission" date="2025-04" db="UniProtKB">
        <authorList>
            <consortium name="RefSeq"/>
        </authorList>
    </citation>
    <scope>IDENTIFICATION</scope>
    <source>
        <strain evidence="13">DH4</strain>
        <tissue evidence="13">Whole body</tissue>
    </source>
</reference>
<dbReference type="PANTHER" id="PTHR12653:SF0">
    <property type="entry name" value="NADH DEHYDROGENASE [UBIQUINONE] 1 ALPHA SUBCOMPLEX SUBUNIT 5"/>
    <property type="match status" value="1"/>
</dbReference>
<dbReference type="OrthoDB" id="286811at2759"/>
<evidence type="ECO:0000256" key="7">
    <source>
        <dbReference type="ARBA" id="ARBA00022792"/>
    </source>
</evidence>
<dbReference type="GO" id="GO:0022904">
    <property type="term" value="P:respiratory electron transport chain"/>
    <property type="evidence" value="ECO:0007669"/>
    <property type="project" value="InterPro"/>
</dbReference>
<evidence type="ECO:0000256" key="1">
    <source>
        <dbReference type="ARBA" id="ARBA00003195"/>
    </source>
</evidence>
<dbReference type="Pfam" id="PF04716">
    <property type="entry name" value="ETC_C1_NDUFA5"/>
    <property type="match status" value="1"/>
</dbReference>
<protein>
    <submittedName>
        <fullName evidence="13">NADH dehydrogenase [ubiquinone] 1 alpha subcomplex subunit 5</fullName>
    </submittedName>
</protein>
<evidence type="ECO:0000256" key="5">
    <source>
        <dbReference type="ARBA" id="ARBA00022448"/>
    </source>
</evidence>
<keyword evidence="12" id="KW-1185">Reference proteome</keyword>
<comment type="subcellular location">
    <subcellularLocation>
        <location evidence="2">Mitochondrion inner membrane</location>
        <topology evidence="2">Peripheral membrane protein</topology>
        <orientation evidence="2">Matrix side</orientation>
    </subcellularLocation>
</comment>
<sequence length="118" mass="13834">MSKILKKTTGLTGLAVSSNPRLELSVLYDRILRLSSHLPKEYIYRKSVENLAKERINIVKENENIAVIEEKINQGQVEELINHAKNEIFLIQDIIEQRPWENLMEKAPPHQWTWPAYK</sequence>
<gene>
    <name evidence="13" type="primary">LOC413014</name>
</gene>
<evidence type="ECO:0000313" key="13">
    <source>
        <dbReference type="RefSeq" id="XP_396465.2"/>
    </source>
</evidence>
<accession>A0A8B9AZA8</accession>
<proteinExistence type="inferred from homology"/>
<evidence type="ECO:0000256" key="9">
    <source>
        <dbReference type="ARBA" id="ARBA00023128"/>
    </source>
</evidence>
<keyword evidence="10" id="KW-0472">Membrane</keyword>
<keyword evidence="5" id="KW-0813">Transport</keyword>
<evidence type="ECO:0000256" key="2">
    <source>
        <dbReference type="ARBA" id="ARBA00004443"/>
    </source>
</evidence>
<reference evidence="11" key="1">
    <citation type="submission" date="2021-01" db="UniProtKB">
        <authorList>
            <consortium name="EnsemblMetazoa"/>
        </authorList>
    </citation>
    <scope>IDENTIFICATION</scope>
    <source>
        <strain evidence="11">DH4</strain>
    </source>
</reference>
<keyword evidence="6" id="KW-0679">Respiratory chain</keyword>
<dbReference type="RefSeq" id="XP_396465.2">
    <property type="nucleotide sequence ID" value="XM_396465.6"/>
</dbReference>
<dbReference type="GeneID" id="413014"/>